<dbReference type="Gene3D" id="2.170.130.10">
    <property type="entry name" value="TonB-dependent receptor, plug domain"/>
    <property type="match status" value="1"/>
</dbReference>
<evidence type="ECO:0000256" key="6">
    <source>
        <dbReference type="ARBA" id="ARBA00023136"/>
    </source>
</evidence>
<dbReference type="GO" id="GO:0009279">
    <property type="term" value="C:cell outer membrane"/>
    <property type="evidence" value="ECO:0007669"/>
    <property type="project" value="UniProtKB-SubCell"/>
</dbReference>
<dbReference type="SUPFAM" id="SSF56935">
    <property type="entry name" value="Porins"/>
    <property type="match status" value="1"/>
</dbReference>
<dbReference type="Gene3D" id="2.60.40.1120">
    <property type="entry name" value="Carboxypeptidase-like, regulatory domain"/>
    <property type="match status" value="1"/>
</dbReference>
<dbReference type="SUPFAM" id="SSF49464">
    <property type="entry name" value="Carboxypeptidase regulatory domain-like"/>
    <property type="match status" value="1"/>
</dbReference>
<evidence type="ECO:0000256" key="3">
    <source>
        <dbReference type="ARBA" id="ARBA00022452"/>
    </source>
</evidence>
<feature type="domain" description="TonB-dependent receptor plug" evidence="9">
    <location>
        <begin position="224"/>
        <end position="330"/>
    </location>
</feature>
<dbReference type="NCBIfam" id="TIGR04056">
    <property type="entry name" value="OMP_RagA_SusC"/>
    <property type="match status" value="1"/>
</dbReference>
<protein>
    <submittedName>
        <fullName evidence="10">TonB-dependent receptor</fullName>
    </submittedName>
</protein>
<gene>
    <name evidence="10" type="ORF">JF259_11050</name>
</gene>
<dbReference type="InterPro" id="IPR023996">
    <property type="entry name" value="TonB-dep_OMP_SusC/RagA"/>
</dbReference>
<name>A0A8J7II25_9FLAO</name>
<dbReference type="InterPro" id="IPR023997">
    <property type="entry name" value="TonB-dep_OMP_SusC/RagA_CS"/>
</dbReference>
<dbReference type="Proteomes" id="UP000610931">
    <property type="component" value="Unassembled WGS sequence"/>
</dbReference>
<accession>A0A8J7II25</accession>
<sequence>MKKKLITRGCMRLLPKIDLKMKLTTLLLIISLFKVEANTYSQVTKISVELENVSLENVFKEIESVSEFRFVYESNSVDLDRLVTLNFKNKKIAHILGSLFKDTDINYELYDRLILLTKKVVNNVESKENVIQYQITGTVTDVGGVPLPGATILEKGTNNGTQSDFDGKFAIEVSNSDATLVISYIGFATQEVSVSGETNISVVLQEDTTGLDEVVVVGYGTQRKRELSTSVSQVDGEDLTQAPISTLTNTLTGRVPGLVINQRSAEPGRESSEILIRGNATFGSNAALIVIDGVADADGLDRLNPNEIESVSILKDASAAIYGARSANGVILVTTKRGTTGKPQFNFSTNLGFARPIGVPNFADGLQYATYLNRLNWRNSGWDPNYTREFSDAEIADITSGAMKQYDWADVAYKDFASQTDNNLSVRGGTENVKYFVSARYFQQGSAYRNDDIGENKQYNLRSNLDIKASDRLDFGVDLSMRQQDVRQNWYGFSGAIQTAGLTEPFFPFYINDDPRYPAGGRLGQSTIATLKGGSFNDNERRNLSARIKFNYKIPGVEGLSIAGFGSAVVATDLAKSWVQPWEWYQENPDSTGEPIKVTQGFLRLDQRYNRNKLYTVNFSTNYARTIAEHHNIDLLAQVEHITGRTDWFSAGNDDYLSAASPYLSSGGPSRTASYAAGQASESARIGYSGRAKYGFKDKYFAEFVFRYEGSQNFADGQRFGFFPGVSGAWMVSEEAFLKNSKTISSLKLKASWAELGNDRISAFNYLATFGSGNSTVVNGVTVPGIRESGSVNPDVTWEVTATTNFGVEASLFNNKLFLEAAVFKMNTRDILAQPNLTLPNFTGIDPPNLNIGTMENKGYELELNYRSNIGELEFSIGGNVAYSENKITNFDEPPFDEEYQNLTGKPFGSTLRYHAIGIFRTQADLDNNPTRPGDRLGSIMVEDTNGDGEITGADRQRIRSVQNPNFFYGITGQLNYKNFDMNMLWQGATGGYKPYRTIFSRGNNGFASYANNTWDPNNIDAPWPAPTEGINGDTDFFLFRTNYLRLKTLELGYTLPESAIKSIGINNARIYISGYNLITIDKNANLGFSDPESTNDLTWDFPNTQTFNLGLNVTF</sequence>
<keyword evidence="6 8" id="KW-0472">Membrane</keyword>
<dbReference type="NCBIfam" id="TIGR04057">
    <property type="entry name" value="SusC_RagA_signa"/>
    <property type="match status" value="1"/>
</dbReference>
<dbReference type="PANTHER" id="PTHR30069">
    <property type="entry name" value="TONB-DEPENDENT OUTER MEMBRANE RECEPTOR"/>
    <property type="match status" value="1"/>
</dbReference>
<evidence type="ECO:0000256" key="4">
    <source>
        <dbReference type="ARBA" id="ARBA00022692"/>
    </source>
</evidence>
<comment type="subcellular location">
    <subcellularLocation>
        <location evidence="1 8">Cell outer membrane</location>
        <topology evidence="1 8">Multi-pass membrane protein</topology>
    </subcellularLocation>
</comment>
<dbReference type="RefSeq" id="WP_199115388.1">
    <property type="nucleotide sequence ID" value="NZ_JAELVQ010000013.1"/>
</dbReference>
<keyword evidence="11" id="KW-1185">Reference proteome</keyword>
<dbReference type="Pfam" id="PF07715">
    <property type="entry name" value="Plug"/>
    <property type="match status" value="1"/>
</dbReference>
<dbReference type="GO" id="GO:0015344">
    <property type="term" value="F:siderophore uptake transmembrane transporter activity"/>
    <property type="evidence" value="ECO:0007669"/>
    <property type="project" value="TreeGrafter"/>
</dbReference>
<evidence type="ECO:0000256" key="1">
    <source>
        <dbReference type="ARBA" id="ARBA00004571"/>
    </source>
</evidence>
<dbReference type="InterPro" id="IPR012910">
    <property type="entry name" value="Plug_dom"/>
</dbReference>
<evidence type="ECO:0000256" key="7">
    <source>
        <dbReference type="ARBA" id="ARBA00023237"/>
    </source>
</evidence>
<dbReference type="InterPro" id="IPR039426">
    <property type="entry name" value="TonB-dep_rcpt-like"/>
</dbReference>
<dbReference type="Pfam" id="PF13715">
    <property type="entry name" value="CarbopepD_reg_2"/>
    <property type="match status" value="1"/>
</dbReference>
<evidence type="ECO:0000313" key="10">
    <source>
        <dbReference type="EMBL" id="MBJ6368626.1"/>
    </source>
</evidence>
<dbReference type="Gene3D" id="2.40.170.20">
    <property type="entry name" value="TonB-dependent receptor, beta-barrel domain"/>
    <property type="match status" value="1"/>
</dbReference>
<evidence type="ECO:0000256" key="2">
    <source>
        <dbReference type="ARBA" id="ARBA00022448"/>
    </source>
</evidence>
<keyword evidence="3 8" id="KW-1134">Transmembrane beta strand</keyword>
<keyword evidence="4 8" id="KW-0812">Transmembrane</keyword>
<dbReference type="PANTHER" id="PTHR30069:SF29">
    <property type="entry name" value="HEMOGLOBIN AND HEMOGLOBIN-HAPTOGLOBIN-BINDING PROTEIN 1-RELATED"/>
    <property type="match status" value="1"/>
</dbReference>
<dbReference type="GO" id="GO:0044718">
    <property type="term" value="P:siderophore transmembrane transport"/>
    <property type="evidence" value="ECO:0007669"/>
    <property type="project" value="TreeGrafter"/>
</dbReference>
<dbReference type="FunFam" id="2.170.130.10:FF:000003">
    <property type="entry name" value="SusC/RagA family TonB-linked outer membrane protein"/>
    <property type="match status" value="1"/>
</dbReference>
<proteinExistence type="inferred from homology"/>
<evidence type="ECO:0000259" key="9">
    <source>
        <dbReference type="Pfam" id="PF07715"/>
    </source>
</evidence>
<dbReference type="InterPro" id="IPR036942">
    <property type="entry name" value="Beta-barrel_TonB_sf"/>
</dbReference>
<dbReference type="PROSITE" id="PS52016">
    <property type="entry name" value="TONB_DEPENDENT_REC_3"/>
    <property type="match status" value="1"/>
</dbReference>
<comment type="caution">
    <text evidence="10">The sequence shown here is derived from an EMBL/GenBank/DDBJ whole genome shotgun (WGS) entry which is preliminary data.</text>
</comment>
<dbReference type="AlphaFoldDB" id="A0A8J7II25"/>
<dbReference type="InterPro" id="IPR037066">
    <property type="entry name" value="Plug_dom_sf"/>
</dbReference>
<keyword evidence="10" id="KW-0675">Receptor</keyword>
<keyword evidence="5" id="KW-0732">Signal</keyword>
<evidence type="ECO:0000256" key="5">
    <source>
        <dbReference type="ARBA" id="ARBA00022729"/>
    </source>
</evidence>
<organism evidence="10 11">
    <name type="scientific">Snuella sedimenti</name>
    <dbReference type="NCBI Taxonomy" id="2798802"/>
    <lineage>
        <taxon>Bacteria</taxon>
        <taxon>Pseudomonadati</taxon>
        <taxon>Bacteroidota</taxon>
        <taxon>Flavobacteriia</taxon>
        <taxon>Flavobacteriales</taxon>
        <taxon>Flavobacteriaceae</taxon>
        <taxon>Snuella</taxon>
    </lineage>
</organism>
<keyword evidence="7 8" id="KW-0998">Cell outer membrane</keyword>
<reference evidence="10" key="1">
    <citation type="submission" date="2020-12" db="EMBL/GenBank/DDBJ databases">
        <title>Snuella sp. nov., isolated from sediment in Incheon.</title>
        <authorList>
            <person name="Kim W."/>
        </authorList>
    </citation>
    <scope>NUCLEOTIDE SEQUENCE</scope>
    <source>
        <strain evidence="10">CAU 1569</strain>
    </source>
</reference>
<dbReference type="EMBL" id="JAELVQ010000013">
    <property type="protein sequence ID" value="MBJ6368626.1"/>
    <property type="molecule type" value="Genomic_DNA"/>
</dbReference>
<dbReference type="InterPro" id="IPR008969">
    <property type="entry name" value="CarboxyPept-like_regulatory"/>
</dbReference>
<keyword evidence="2 8" id="KW-0813">Transport</keyword>
<comment type="similarity">
    <text evidence="8">Belongs to the TonB-dependent receptor family.</text>
</comment>
<evidence type="ECO:0000256" key="8">
    <source>
        <dbReference type="PROSITE-ProRule" id="PRU01360"/>
    </source>
</evidence>
<evidence type="ECO:0000313" key="11">
    <source>
        <dbReference type="Proteomes" id="UP000610931"/>
    </source>
</evidence>